<accession>A0ABT0TX91</accession>
<name>A0ABT0TX91_9BACT</name>
<feature type="region of interest" description="Disordered" evidence="1">
    <location>
        <begin position="146"/>
        <end position="176"/>
    </location>
</feature>
<dbReference type="EMBL" id="JAMQBK010000004">
    <property type="protein sequence ID" value="MCM2369211.1"/>
    <property type="molecule type" value="Genomic_DNA"/>
</dbReference>
<sequence length="176" mass="19248">MRSNLTEILCEMMGEMPRPVTIHVCDGRLTDHHLDANAFQETVAVIARCRFVYVLDGIRGRVEPIAAFVANETIGRGQLRYLIDGRPPAAAGNLPRHTTDKLGVYFRSRFADNGWLRAVTVPGHVNALDGLFGLCVTDGESSTVSLRDAGHRPLSSRTMAQPSGQPETPKSCAFED</sequence>
<feature type="compositionally biased region" description="Polar residues" evidence="1">
    <location>
        <begin position="155"/>
        <end position="168"/>
    </location>
</feature>
<proteinExistence type="predicted"/>
<evidence type="ECO:0000256" key="1">
    <source>
        <dbReference type="SAM" id="MobiDB-lite"/>
    </source>
</evidence>
<evidence type="ECO:0000313" key="3">
    <source>
        <dbReference type="Proteomes" id="UP001202961"/>
    </source>
</evidence>
<organism evidence="2 3">
    <name type="scientific">Aporhodopirellula aestuarii</name>
    <dbReference type="NCBI Taxonomy" id="2950107"/>
    <lineage>
        <taxon>Bacteria</taxon>
        <taxon>Pseudomonadati</taxon>
        <taxon>Planctomycetota</taxon>
        <taxon>Planctomycetia</taxon>
        <taxon>Pirellulales</taxon>
        <taxon>Pirellulaceae</taxon>
        <taxon>Aporhodopirellula</taxon>
    </lineage>
</organism>
<comment type="caution">
    <text evidence="2">The sequence shown here is derived from an EMBL/GenBank/DDBJ whole genome shotgun (WGS) entry which is preliminary data.</text>
</comment>
<dbReference type="Proteomes" id="UP001202961">
    <property type="component" value="Unassembled WGS sequence"/>
</dbReference>
<evidence type="ECO:0008006" key="4">
    <source>
        <dbReference type="Google" id="ProtNLM"/>
    </source>
</evidence>
<dbReference type="RefSeq" id="WP_250926885.1">
    <property type="nucleotide sequence ID" value="NZ_JAMQBK010000004.1"/>
</dbReference>
<evidence type="ECO:0000313" key="2">
    <source>
        <dbReference type="EMBL" id="MCM2369211.1"/>
    </source>
</evidence>
<reference evidence="2 3" key="1">
    <citation type="journal article" date="2022" name="Syst. Appl. Microbiol.">
        <title>Rhodopirellula aestuarii sp. nov., a novel member of the genus Rhodopirellula isolated from brackish sediments collected in the Tagus River estuary, Portugal.</title>
        <authorList>
            <person name="Vitorino I.R."/>
            <person name="Klimek D."/>
            <person name="Calusinska M."/>
            <person name="Lobo-da-Cunha A."/>
            <person name="Vasconcelos V."/>
            <person name="Lage O.M."/>
        </authorList>
    </citation>
    <scope>NUCLEOTIDE SEQUENCE [LARGE SCALE GENOMIC DNA]</scope>
    <source>
        <strain evidence="2 3">ICT_H3.1</strain>
    </source>
</reference>
<gene>
    <name evidence="2" type="ORF">NB063_01105</name>
</gene>
<protein>
    <recommendedName>
        <fullName evidence="4">Transposase</fullName>
    </recommendedName>
</protein>
<keyword evidence="3" id="KW-1185">Reference proteome</keyword>